<feature type="transmembrane region" description="Helical" evidence="1">
    <location>
        <begin position="119"/>
        <end position="136"/>
    </location>
</feature>
<feature type="transmembrane region" description="Helical" evidence="1">
    <location>
        <begin position="236"/>
        <end position="256"/>
    </location>
</feature>
<comment type="caution">
    <text evidence="3">The sequence shown here is derived from an EMBL/GenBank/DDBJ whole genome shotgun (WGS) entry which is preliminary data.</text>
</comment>
<organism evidence="3 4">
    <name type="scientific">Rhodococcus daqingensis</name>
    <dbReference type="NCBI Taxonomy" id="2479363"/>
    <lineage>
        <taxon>Bacteria</taxon>
        <taxon>Bacillati</taxon>
        <taxon>Actinomycetota</taxon>
        <taxon>Actinomycetes</taxon>
        <taxon>Mycobacteriales</taxon>
        <taxon>Nocardiaceae</taxon>
        <taxon>Rhodococcus</taxon>
    </lineage>
</organism>
<keyword evidence="1" id="KW-0472">Membrane</keyword>
<feature type="transmembrane region" description="Helical" evidence="1">
    <location>
        <begin position="304"/>
        <end position="327"/>
    </location>
</feature>
<feature type="transmembrane region" description="Helical" evidence="1">
    <location>
        <begin position="339"/>
        <end position="357"/>
    </location>
</feature>
<feature type="transmembrane region" description="Helical" evidence="1">
    <location>
        <begin position="60"/>
        <end position="79"/>
    </location>
</feature>
<dbReference type="InterPro" id="IPR007349">
    <property type="entry name" value="DUF418"/>
</dbReference>
<feature type="transmembrane region" description="Helical" evidence="1">
    <location>
        <begin position="262"/>
        <end position="283"/>
    </location>
</feature>
<feature type="transmembrane region" description="Helical" evidence="1">
    <location>
        <begin position="95"/>
        <end position="113"/>
    </location>
</feature>
<reference evidence="4" key="1">
    <citation type="journal article" date="2019" name="Int. J. Syst. Evol. Microbiol.">
        <title>The Global Catalogue of Microorganisms (GCM) 10K type strain sequencing project: providing services to taxonomists for standard genome sequencing and annotation.</title>
        <authorList>
            <consortium name="The Broad Institute Genomics Platform"/>
            <consortium name="The Broad Institute Genome Sequencing Center for Infectious Disease"/>
            <person name="Wu L."/>
            <person name="Ma J."/>
        </authorList>
    </citation>
    <scope>NUCLEOTIDE SEQUENCE [LARGE SCALE GENOMIC DNA]</scope>
    <source>
        <strain evidence="4">ICMP 19430</strain>
    </source>
</reference>
<feature type="domain" description="DUF418" evidence="2">
    <location>
        <begin position="220"/>
        <end position="371"/>
    </location>
</feature>
<accession>A0ABW2S196</accession>
<dbReference type="Proteomes" id="UP001596484">
    <property type="component" value="Unassembled WGS sequence"/>
</dbReference>
<keyword evidence="1" id="KW-1133">Transmembrane helix</keyword>
<feature type="transmembrane region" description="Helical" evidence="1">
    <location>
        <begin position="203"/>
        <end position="224"/>
    </location>
</feature>
<keyword evidence="4" id="KW-1185">Reference proteome</keyword>
<name>A0ABW2S196_9NOCA</name>
<dbReference type="RefSeq" id="WP_378407121.1">
    <property type="nucleotide sequence ID" value="NZ_JBHTCS010000022.1"/>
</dbReference>
<dbReference type="EMBL" id="JBHTCS010000022">
    <property type="protein sequence ID" value="MFC7449785.1"/>
    <property type="molecule type" value="Genomic_DNA"/>
</dbReference>
<dbReference type="InterPro" id="IPR052529">
    <property type="entry name" value="Bact_Transport_Assoc"/>
</dbReference>
<proteinExistence type="predicted"/>
<feature type="transmembrane region" description="Helical" evidence="1">
    <location>
        <begin position="12"/>
        <end position="31"/>
    </location>
</feature>
<keyword evidence="1" id="KW-0812">Transmembrane</keyword>
<gene>
    <name evidence="3" type="ORF">ACFQS9_17965</name>
</gene>
<protein>
    <submittedName>
        <fullName evidence="3">DUF418 domain-containing protein</fullName>
    </submittedName>
</protein>
<dbReference type="PANTHER" id="PTHR30590">
    <property type="entry name" value="INNER MEMBRANE PROTEIN"/>
    <property type="match status" value="1"/>
</dbReference>
<feature type="transmembrane region" description="Helical" evidence="1">
    <location>
        <begin position="143"/>
        <end position="164"/>
    </location>
</feature>
<evidence type="ECO:0000313" key="4">
    <source>
        <dbReference type="Proteomes" id="UP001596484"/>
    </source>
</evidence>
<evidence type="ECO:0000313" key="3">
    <source>
        <dbReference type="EMBL" id="MFC7449785.1"/>
    </source>
</evidence>
<sequence>MSEPLPRYLSLDVLRGIAILGTLATNIWIFTNPEGLVGYLNGTAAADGVWGWTEKVLQQLAQGKFLGLLTLMFGIGLAIQQRSATRAGRPWPGGYPWRAALLFADGVVHYLLVVEFDVLMGYAVTGLVVAFVLASSERAQRRWMIWAATVHLGLLTLGSLALAAQPAPTDPAPLDPNPYADGSWWDLVAFRVDNVVAFRIEPIFIFALSIALFLLGARLFRAGVLAPEGAGIRRRLMILGLGVAAPVDFVTGVFGGDAGLLVARYGTAPIVSLGLLALVAEFYCRRPRIGFCGSRLADVGRMALSGYVLQNIVASVLCYGWGLGIAARLSPDARVPATVGIYLGVCTVVIIAAHLWLRRFRRGPVEWLWHRSYLLLSGDGRGRTGPDAAEGSALDPALQVAVGADPAEHQAHPVRRPVR</sequence>
<evidence type="ECO:0000259" key="2">
    <source>
        <dbReference type="Pfam" id="PF04235"/>
    </source>
</evidence>
<evidence type="ECO:0000256" key="1">
    <source>
        <dbReference type="SAM" id="Phobius"/>
    </source>
</evidence>
<dbReference type="Pfam" id="PF04235">
    <property type="entry name" value="DUF418"/>
    <property type="match status" value="1"/>
</dbReference>
<dbReference type="PANTHER" id="PTHR30590:SF2">
    <property type="entry name" value="INNER MEMBRANE PROTEIN"/>
    <property type="match status" value="1"/>
</dbReference>